<comment type="caution">
    <text evidence="2">The sequence shown here is derived from an EMBL/GenBank/DDBJ whole genome shotgun (WGS) entry which is preliminary data.</text>
</comment>
<dbReference type="AlphaFoldDB" id="A0A0B4CCU7"/>
<accession>A0A0B4CCU7</accession>
<dbReference type="EMBL" id="JWSZ01000005">
    <property type="protein sequence ID" value="KIC59114.1"/>
    <property type="molecule type" value="Genomic_DNA"/>
</dbReference>
<protein>
    <submittedName>
        <fullName evidence="2">ATP-dependent DNA ligase</fullName>
    </submittedName>
</protein>
<name>A0A0B4CCU7_9MICO</name>
<feature type="domain" description="DUF7882" evidence="1">
    <location>
        <begin position="1"/>
        <end position="96"/>
    </location>
</feature>
<dbReference type="RefSeq" id="WP_005049636.1">
    <property type="nucleotide sequence ID" value="NZ_JWSZ01000005.1"/>
</dbReference>
<reference evidence="2 3" key="1">
    <citation type="submission" date="2014-12" db="EMBL/GenBank/DDBJ databases">
        <title>Genome sequencing of Microbacterium hominis TPW29.</title>
        <authorList>
            <person name="Tan P.W."/>
            <person name="Chan K.-G."/>
        </authorList>
    </citation>
    <scope>NUCLEOTIDE SEQUENCE [LARGE SCALE GENOMIC DNA]</scope>
    <source>
        <strain evidence="2 3">TPW29</strain>
    </source>
</reference>
<dbReference type="Pfam" id="PF25355">
    <property type="entry name" value="DUF7882"/>
    <property type="match status" value="1"/>
</dbReference>
<dbReference type="InterPro" id="IPR057204">
    <property type="entry name" value="DUF7882"/>
</dbReference>
<gene>
    <name evidence="2" type="ORF">RM52_04355</name>
</gene>
<dbReference type="GO" id="GO:0016874">
    <property type="term" value="F:ligase activity"/>
    <property type="evidence" value="ECO:0007669"/>
    <property type="project" value="UniProtKB-KW"/>
</dbReference>
<evidence type="ECO:0000259" key="1">
    <source>
        <dbReference type="Pfam" id="PF25355"/>
    </source>
</evidence>
<keyword evidence="2" id="KW-0436">Ligase</keyword>
<evidence type="ECO:0000313" key="3">
    <source>
        <dbReference type="Proteomes" id="UP000031202"/>
    </source>
</evidence>
<proteinExistence type="predicted"/>
<dbReference type="Proteomes" id="UP000031202">
    <property type="component" value="Unassembled WGS sequence"/>
</dbReference>
<evidence type="ECO:0000313" key="2">
    <source>
        <dbReference type="EMBL" id="KIC59114.1"/>
    </source>
</evidence>
<organism evidence="2 3">
    <name type="scientific">Microbacterium hominis</name>
    <dbReference type="NCBI Taxonomy" id="162426"/>
    <lineage>
        <taxon>Bacteria</taxon>
        <taxon>Bacillati</taxon>
        <taxon>Actinomycetota</taxon>
        <taxon>Actinomycetes</taxon>
        <taxon>Micrococcales</taxon>
        <taxon>Microbacteriaceae</taxon>
        <taxon>Microbacterium</taxon>
    </lineage>
</organism>
<sequence>MGRFSYDGSVKAEFDDRVLAHLQVVISQKLRRGETFTFTWRNDTSLGDGRTAIWLHPHASIVYSYHGSRQPALNRAWLEALTHAANSTAGLQIVPEPEGPYSGEVLTG</sequence>